<dbReference type="InterPro" id="IPR013783">
    <property type="entry name" value="Ig-like_fold"/>
</dbReference>
<name>A0A2M6K8R0_9BACT</name>
<reference evidence="2 3" key="1">
    <citation type="submission" date="2017-09" db="EMBL/GenBank/DDBJ databases">
        <title>Depth-based differentiation of microbial function through sediment-hosted aquifers and enrichment of novel symbionts in the deep terrestrial subsurface.</title>
        <authorList>
            <person name="Probst A.J."/>
            <person name="Ladd B."/>
            <person name="Jarett J.K."/>
            <person name="Geller-Mcgrath D.E."/>
            <person name="Sieber C.M."/>
            <person name="Emerson J.B."/>
            <person name="Anantharaman K."/>
            <person name="Thomas B.C."/>
            <person name="Malmstrom R."/>
            <person name="Stieglmeier M."/>
            <person name="Klingl A."/>
            <person name="Woyke T."/>
            <person name="Ryan C.M."/>
            <person name="Banfield J.F."/>
        </authorList>
    </citation>
    <scope>NUCLEOTIDE SEQUENCE [LARGE SCALE GENOMIC DNA]</scope>
    <source>
        <strain evidence="2">CG11_big_fil_rev_8_21_14_0_20_39_10</strain>
    </source>
</reference>
<proteinExistence type="predicted"/>
<keyword evidence="1" id="KW-1133">Transmembrane helix</keyword>
<evidence type="ECO:0008006" key="4">
    <source>
        <dbReference type="Google" id="ProtNLM"/>
    </source>
</evidence>
<dbReference type="EMBL" id="PCWW01000051">
    <property type="protein sequence ID" value="PIR13212.1"/>
    <property type="molecule type" value="Genomic_DNA"/>
</dbReference>
<sequence>MSHLYQHRNKQNYNKIIILISMTVLLISIIIFIGFDSLINSAMLFTNLFRSDQTTNSKESEGAFYGLVSIDPPAVATNSATIIISGQTTGFDSVDYYLNNVKTETSALDKETGFSQEIGDLIVGENMIYVVARTKDGKNSKKTDTFSILYKPDAPTLQIDQPKNEETVHSQDLQISGKTDRNTTVLLNNSPIVVDLKGEFVTSTKLKEGDNTLNFKATDVAGNTTEKSIHIVYQSEE</sequence>
<accession>A0A2M6K8R0</accession>
<evidence type="ECO:0000256" key="1">
    <source>
        <dbReference type="SAM" id="Phobius"/>
    </source>
</evidence>
<evidence type="ECO:0000313" key="2">
    <source>
        <dbReference type="EMBL" id="PIR13212.1"/>
    </source>
</evidence>
<dbReference type="AlphaFoldDB" id="A0A2M6K8R0"/>
<dbReference type="Proteomes" id="UP000230869">
    <property type="component" value="Unassembled WGS sequence"/>
</dbReference>
<protein>
    <recommendedName>
        <fullName evidence="4">Bacterial Ig domain-containing protein</fullName>
    </recommendedName>
</protein>
<dbReference type="Gene3D" id="2.60.40.10">
    <property type="entry name" value="Immunoglobulins"/>
    <property type="match status" value="2"/>
</dbReference>
<gene>
    <name evidence="2" type="ORF">COV49_03010</name>
</gene>
<keyword evidence="1" id="KW-0812">Transmembrane</keyword>
<feature type="transmembrane region" description="Helical" evidence="1">
    <location>
        <begin position="12"/>
        <end position="35"/>
    </location>
</feature>
<organism evidence="2 3">
    <name type="scientific">Candidatus Falkowbacteria bacterium CG11_big_fil_rev_8_21_14_0_20_39_10</name>
    <dbReference type="NCBI Taxonomy" id="1974570"/>
    <lineage>
        <taxon>Bacteria</taxon>
        <taxon>Candidatus Falkowiibacteriota</taxon>
    </lineage>
</organism>
<comment type="caution">
    <text evidence="2">The sequence shown here is derived from an EMBL/GenBank/DDBJ whole genome shotgun (WGS) entry which is preliminary data.</text>
</comment>
<keyword evidence="1" id="KW-0472">Membrane</keyword>
<evidence type="ECO:0000313" key="3">
    <source>
        <dbReference type="Proteomes" id="UP000230869"/>
    </source>
</evidence>